<dbReference type="SUPFAM" id="SSF52833">
    <property type="entry name" value="Thioredoxin-like"/>
    <property type="match status" value="1"/>
</dbReference>
<name>A0ABP3UIM2_9CLOT</name>
<dbReference type="CDD" id="cd02966">
    <property type="entry name" value="TlpA_like_family"/>
    <property type="match status" value="1"/>
</dbReference>
<keyword evidence="4" id="KW-1185">Reference proteome</keyword>
<dbReference type="Gene3D" id="3.40.30.10">
    <property type="entry name" value="Glutaredoxin"/>
    <property type="match status" value="1"/>
</dbReference>
<keyword evidence="1" id="KW-0472">Membrane</keyword>
<dbReference type="RefSeq" id="WP_343757881.1">
    <property type="nucleotide sequence ID" value="NZ_BAAACG010000001.1"/>
</dbReference>
<gene>
    <name evidence="3" type="ORF">GCM10008906_01770</name>
</gene>
<dbReference type="Pfam" id="PF00578">
    <property type="entry name" value="AhpC-TSA"/>
    <property type="match status" value="1"/>
</dbReference>
<dbReference type="EMBL" id="BAAACG010000001">
    <property type="protein sequence ID" value="GAA0732327.1"/>
    <property type="molecule type" value="Genomic_DNA"/>
</dbReference>
<dbReference type="InterPro" id="IPR013766">
    <property type="entry name" value="Thioredoxin_domain"/>
</dbReference>
<organism evidence="3 4">
    <name type="scientific">Clostridium oceanicum</name>
    <dbReference type="NCBI Taxonomy" id="1543"/>
    <lineage>
        <taxon>Bacteria</taxon>
        <taxon>Bacillati</taxon>
        <taxon>Bacillota</taxon>
        <taxon>Clostridia</taxon>
        <taxon>Eubacteriales</taxon>
        <taxon>Clostridiaceae</taxon>
        <taxon>Clostridium</taxon>
    </lineage>
</organism>
<feature type="transmembrane region" description="Helical" evidence="1">
    <location>
        <begin position="6"/>
        <end position="27"/>
    </location>
</feature>
<reference evidence="4" key="1">
    <citation type="journal article" date="2019" name="Int. J. Syst. Evol. Microbiol.">
        <title>The Global Catalogue of Microorganisms (GCM) 10K type strain sequencing project: providing services to taxonomists for standard genome sequencing and annotation.</title>
        <authorList>
            <consortium name="The Broad Institute Genomics Platform"/>
            <consortium name="The Broad Institute Genome Sequencing Center for Infectious Disease"/>
            <person name="Wu L."/>
            <person name="Ma J."/>
        </authorList>
    </citation>
    <scope>NUCLEOTIDE SEQUENCE [LARGE SCALE GENOMIC DNA]</scope>
    <source>
        <strain evidence="4">JCM 1407</strain>
    </source>
</reference>
<accession>A0ABP3UIM2</accession>
<dbReference type="InterPro" id="IPR036249">
    <property type="entry name" value="Thioredoxin-like_sf"/>
</dbReference>
<evidence type="ECO:0000256" key="1">
    <source>
        <dbReference type="SAM" id="Phobius"/>
    </source>
</evidence>
<evidence type="ECO:0000313" key="4">
    <source>
        <dbReference type="Proteomes" id="UP001501510"/>
    </source>
</evidence>
<protein>
    <recommendedName>
        <fullName evidence="2">Thioredoxin domain-containing protein</fullName>
    </recommendedName>
</protein>
<dbReference type="PANTHER" id="PTHR42852:SF13">
    <property type="entry name" value="PROTEIN DIPZ"/>
    <property type="match status" value="1"/>
</dbReference>
<dbReference type="PROSITE" id="PS51352">
    <property type="entry name" value="THIOREDOXIN_2"/>
    <property type="match status" value="1"/>
</dbReference>
<keyword evidence="1" id="KW-1133">Transmembrane helix</keyword>
<comment type="caution">
    <text evidence="3">The sequence shown here is derived from an EMBL/GenBank/DDBJ whole genome shotgun (WGS) entry which is preliminary data.</text>
</comment>
<dbReference type="InterPro" id="IPR000866">
    <property type="entry name" value="AhpC/TSA"/>
</dbReference>
<dbReference type="PANTHER" id="PTHR42852">
    <property type="entry name" value="THIOL:DISULFIDE INTERCHANGE PROTEIN DSBE"/>
    <property type="match status" value="1"/>
</dbReference>
<evidence type="ECO:0000259" key="2">
    <source>
        <dbReference type="PROSITE" id="PS51352"/>
    </source>
</evidence>
<dbReference type="Proteomes" id="UP001501510">
    <property type="component" value="Unassembled WGS sequence"/>
</dbReference>
<keyword evidence="1" id="KW-0812">Transmembrane</keyword>
<sequence>MNLKKINIYFMLVVILIIGIGILKIQFNKKKTLNKKDIKLTSSENKEDSEEISLKTLKFIPSFNLKDEKDKEINSGIFKDNKITLVNLWGSWSKDSLDELVYIEEIHNEMKDQGVNVIGIVEDGPKNKKGIKYILRNENITFRNIIPNEEFYREFVSLFSSYPYSVIVDSNGKIIEFINGRREKSQYKNLIEKALKK</sequence>
<proteinExistence type="predicted"/>
<evidence type="ECO:0000313" key="3">
    <source>
        <dbReference type="EMBL" id="GAA0732327.1"/>
    </source>
</evidence>
<dbReference type="InterPro" id="IPR050553">
    <property type="entry name" value="Thioredoxin_ResA/DsbE_sf"/>
</dbReference>
<feature type="domain" description="Thioredoxin" evidence="2">
    <location>
        <begin position="54"/>
        <end position="196"/>
    </location>
</feature>